<dbReference type="GO" id="GO:0003676">
    <property type="term" value="F:nucleic acid binding"/>
    <property type="evidence" value="ECO:0007669"/>
    <property type="project" value="InterPro"/>
</dbReference>
<evidence type="ECO:0000259" key="3">
    <source>
        <dbReference type="SMART" id="SM00474"/>
    </source>
</evidence>
<dbReference type="GO" id="GO:0005634">
    <property type="term" value="C:nucleus"/>
    <property type="evidence" value="ECO:0007669"/>
    <property type="project" value="TreeGrafter"/>
</dbReference>
<keyword evidence="1" id="KW-0540">Nuclease</keyword>
<keyword evidence="2" id="KW-0378">Hydrolase</keyword>
<gene>
    <name evidence="4" type="ORF">CEPIT_LOCUS41884</name>
</gene>
<dbReference type="Gene3D" id="3.30.420.10">
    <property type="entry name" value="Ribonuclease H-like superfamily/Ribonuclease H"/>
    <property type="match status" value="1"/>
</dbReference>
<dbReference type="InterPro" id="IPR051132">
    <property type="entry name" value="3-5_Exonuclease_domain"/>
</dbReference>
<name>A0AAV0GBD2_9ASTE</name>
<organism evidence="4 5">
    <name type="scientific">Cuscuta epithymum</name>
    <dbReference type="NCBI Taxonomy" id="186058"/>
    <lineage>
        <taxon>Eukaryota</taxon>
        <taxon>Viridiplantae</taxon>
        <taxon>Streptophyta</taxon>
        <taxon>Embryophyta</taxon>
        <taxon>Tracheophyta</taxon>
        <taxon>Spermatophyta</taxon>
        <taxon>Magnoliopsida</taxon>
        <taxon>eudicotyledons</taxon>
        <taxon>Gunneridae</taxon>
        <taxon>Pentapetalae</taxon>
        <taxon>asterids</taxon>
        <taxon>lamiids</taxon>
        <taxon>Solanales</taxon>
        <taxon>Convolvulaceae</taxon>
        <taxon>Cuscuteae</taxon>
        <taxon>Cuscuta</taxon>
        <taxon>Cuscuta subgen. Cuscuta</taxon>
    </lineage>
</organism>
<dbReference type="SMART" id="SM00474">
    <property type="entry name" value="35EXOc"/>
    <property type="match status" value="1"/>
</dbReference>
<dbReference type="InterPro" id="IPR012337">
    <property type="entry name" value="RNaseH-like_sf"/>
</dbReference>
<dbReference type="FunFam" id="3.30.420.10:FF:000054">
    <property type="entry name" value="Werner Syndrome-like exonuclease"/>
    <property type="match status" value="1"/>
</dbReference>
<dbReference type="GO" id="GO:0006139">
    <property type="term" value="P:nucleobase-containing compound metabolic process"/>
    <property type="evidence" value="ECO:0007669"/>
    <property type="project" value="InterPro"/>
</dbReference>
<dbReference type="InterPro" id="IPR002562">
    <property type="entry name" value="3'-5'_exonuclease_dom"/>
</dbReference>
<dbReference type="InterPro" id="IPR036397">
    <property type="entry name" value="RNaseH_sf"/>
</dbReference>
<dbReference type="Pfam" id="PF01612">
    <property type="entry name" value="DNA_pol_A_exo1"/>
    <property type="match status" value="1"/>
</dbReference>
<evidence type="ECO:0000256" key="1">
    <source>
        <dbReference type="ARBA" id="ARBA00022722"/>
    </source>
</evidence>
<reference evidence="4" key="1">
    <citation type="submission" date="2022-07" db="EMBL/GenBank/DDBJ databases">
        <authorList>
            <person name="Macas J."/>
            <person name="Novak P."/>
            <person name="Neumann P."/>
        </authorList>
    </citation>
    <scope>NUCLEOTIDE SEQUENCE</scope>
</reference>
<evidence type="ECO:0000313" key="4">
    <source>
        <dbReference type="EMBL" id="CAH9145009.1"/>
    </source>
</evidence>
<proteinExistence type="predicted"/>
<dbReference type="CDD" id="cd06141">
    <property type="entry name" value="WRN_exo"/>
    <property type="match status" value="1"/>
</dbReference>
<dbReference type="AlphaFoldDB" id="A0AAV0GBD2"/>
<keyword evidence="5" id="KW-1185">Reference proteome</keyword>
<dbReference type="GO" id="GO:0008408">
    <property type="term" value="F:3'-5' exonuclease activity"/>
    <property type="evidence" value="ECO:0007669"/>
    <property type="project" value="InterPro"/>
</dbReference>
<feature type="domain" description="3'-5' exonuclease" evidence="3">
    <location>
        <begin position="53"/>
        <end position="228"/>
    </location>
</feature>
<sequence length="229" mass="26359">MQNYMHIDVDRCTIMYRLSRNNNPSSSNITYNPSNSKYYVQFGGKRIETTVTDRAAVANDWVTAIRSKHAGEPTVVVGLDNEWRPHPVSYMSNKSATLQLCVDEDCLILQLFHMDEIPEELKRFLSDPTFVFVGVEVADDVRKLREEYGLECAKSEDIRELAKEKWPGRFRRPGLKDLAMEICGLNMPKPKHVCMSNWEVRELSLAQVEYACIDAYASYKIGQRLLLEN</sequence>
<dbReference type="PANTHER" id="PTHR13620:SF121">
    <property type="entry name" value="EMB|CAB82946.1-RELATED"/>
    <property type="match status" value="1"/>
</dbReference>
<dbReference type="GO" id="GO:0005737">
    <property type="term" value="C:cytoplasm"/>
    <property type="evidence" value="ECO:0007669"/>
    <property type="project" value="TreeGrafter"/>
</dbReference>
<evidence type="ECO:0000313" key="5">
    <source>
        <dbReference type="Proteomes" id="UP001152523"/>
    </source>
</evidence>
<comment type="caution">
    <text evidence="4">The sequence shown here is derived from an EMBL/GenBank/DDBJ whole genome shotgun (WGS) entry which is preliminary data.</text>
</comment>
<dbReference type="PANTHER" id="PTHR13620">
    <property type="entry name" value="3-5 EXONUCLEASE"/>
    <property type="match status" value="1"/>
</dbReference>
<evidence type="ECO:0000256" key="2">
    <source>
        <dbReference type="ARBA" id="ARBA00022801"/>
    </source>
</evidence>
<dbReference type="SUPFAM" id="SSF53098">
    <property type="entry name" value="Ribonuclease H-like"/>
    <property type="match status" value="1"/>
</dbReference>
<protein>
    <recommendedName>
        <fullName evidence="3">3'-5' exonuclease domain-containing protein</fullName>
    </recommendedName>
</protein>
<accession>A0AAV0GBD2</accession>
<dbReference type="Proteomes" id="UP001152523">
    <property type="component" value="Unassembled WGS sequence"/>
</dbReference>
<dbReference type="EMBL" id="CAMAPF010001073">
    <property type="protein sequence ID" value="CAH9145009.1"/>
    <property type="molecule type" value="Genomic_DNA"/>
</dbReference>